<organism evidence="2 3">
    <name type="scientific">Entomospira entomophila</name>
    <dbReference type="NCBI Taxonomy" id="2719988"/>
    <lineage>
        <taxon>Bacteria</taxon>
        <taxon>Pseudomonadati</taxon>
        <taxon>Spirochaetota</taxon>
        <taxon>Spirochaetia</taxon>
        <taxon>Spirochaetales</taxon>
        <taxon>Spirochaetaceae</taxon>
        <taxon>Entomospira</taxon>
    </lineage>
</organism>
<dbReference type="RefSeq" id="WP_167699726.1">
    <property type="nucleotide sequence ID" value="NZ_CP118174.1"/>
</dbReference>
<dbReference type="AlphaFoldDB" id="A0A968GCV6"/>
<evidence type="ECO:0000313" key="3">
    <source>
        <dbReference type="Proteomes" id="UP000711995"/>
    </source>
</evidence>
<dbReference type="InterPro" id="IPR014710">
    <property type="entry name" value="RmlC-like_jellyroll"/>
</dbReference>
<dbReference type="CDD" id="cd00038">
    <property type="entry name" value="CAP_ED"/>
    <property type="match status" value="1"/>
</dbReference>
<dbReference type="PROSITE" id="PS50042">
    <property type="entry name" value="CNMP_BINDING_3"/>
    <property type="match status" value="2"/>
</dbReference>
<comment type="caution">
    <text evidence="2">The sequence shown here is derived from an EMBL/GenBank/DDBJ whole genome shotgun (WGS) entry which is preliminary data.</text>
</comment>
<dbReference type="InterPro" id="IPR000595">
    <property type="entry name" value="cNMP-bd_dom"/>
</dbReference>
<dbReference type="SUPFAM" id="SSF51206">
    <property type="entry name" value="cAMP-binding domain-like"/>
    <property type="match status" value="2"/>
</dbReference>
<dbReference type="EMBL" id="JAATLJ010000001">
    <property type="protein sequence ID" value="NIZ40114.1"/>
    <property type="molecule type" value="Genomic_DNA"/>
</dbReference>
<reference evidence="2 3" key="1">
    <citation type="submission" date="2020-03" db="EMBL/GenBank/DDBJ databases">
        <title>Spirochaetal bacteria isolated from arthropods constitute a novel genus Entomospira genus novum within the order Spirochaetales.</title>
        <authorList>
            <person name="Grana-Miraglia L."/>
            <person name="Sikutova S."/>
            <person name="Fingerle V."/>
            <person name="Sing A."/>
            <person name="Castillo-Ramirez S."/>
            <person name="Margos G."/>
            <person name="Rudolf I."/>
        </authorList>
    </citation>
    <scope>NUCLEOTIDE SEQUENCE [LARGE SCALE GENOMIC DNA]</scope>
    <source>
        <strain evidence="2 3">BR193</strain>
    </source>
</reference>
<dbReference type="Pfam" id="PF23023">
    <property type="entry name" value="Anti-Pycsar_Apyc1"/>
    <property type="match status" value="1"/>
</dbReference>
<gene>
    <name evidence="2" type="ORF">HCT14_01090</name>
</gene>
<dbReference type="SUPFAM" id="SSF56281">
    <property type="entry name" value="Metallo-hydrolase/oxidoreductase"/>
    <property type="match status" value="1"/>
</dbReference>
<dbReference type="InterPro" id="IPR018490">
    <property type="entry name" value="cNMP-bd_dom_sf"/>
</dbReference>
<protein>
    <submittedName>
        <fullName evidence="2">Cyclic nucleotide-binding domain-containing protein</fullName>
    </submittedName>
</protein>
<feature type="domain" description="Cyclic nucleotide-binding" evidence="1">
    <location>
        <begin position="621"/>
        <end position="676"/>
    </location>
</feature>
<evidence type="ECO:0000259" key="1">
    <source>
        <dbReference type="PROSITE" id="PS50042"/>
    </source>
</evidence>
<accession>A0A968GCV6</accession>
<dbReference type="Gene3D" id="3.60.15.10">
    <property type="entry name" value="Ribonuclease Z/Hydroxyacylglutathione hydrolase-like"/>
    <property type="match status" value="1"/>
</dbReference>
<proteinExistence type="predicted"/>
<name>A0A968GCV6_9SPIO</name>
<dbReference type="Proteomes" id="UP000711995">
    <property type="component" value="Unassembled WGS sequence"/>
</dbReference>
<dbReference type="Pfam" id="PF00027">
    <property type="entry name" value="cNMP_binding"/>
    <property type="match status" value="1"/>
</dbReference>
<feature type="domain" description="Cyclic nucleotide-binding" evidence="1">
    <location>
        <begin position="480"/>
        <end position="563"/>
    </location>
</feature>
<dbReference type="Gene3D" id="2.60.120.10">
    <property type="entry name" value="Jelly Rolls"/>
    <property type="match status" value="2"/>
</dbReference>
<dbReference type="InterPro" id="IPR036866">
    <property type="entry name" value="RibonucZ/Hydroxyglut_hydro"/>
</dbReference>
<sequence>MDSVKLLMRAGFIQRIEDENWLWETGANAILLSDISVQNGAFANLTEFPLMHMLYNQGLGVPNHPGYTGKKPMILGIPEQLEGQIEYLDRGVNGLTADELDNIDDIDDDVKREITIFKKRFKYGKPQSSRDLVDFFEVKANEEPYEIAPELYLVRLGLNVYLFQYQDQEEIIDLTLTEMQQYGIPYNLDFHPMHKRDFAILHSGEGNGWDKDRPCMSSVICAEGRYYLIDAGPNVLEALEKFGISLSEVEGVFMTHAHDDHFNGLTGLMRSQKRMKLFTSKVVRVSIMRKLMALLNFEESTFSKFFDIHDLSLDTWTHIGQLQVMPVLSPHPVETNIFYFKMVDDAGAVRSYGHLADVISQRVHQSFLRIQDDDQAFLLSRYERVWRNYLRSVNVKKIDANGGLIHGEIDDFKDDNSAKVIVSHTTERPTLGQRLVASSVNFGVEELLIPSTRDYFNIGAQIYLDEIFPEAPFMAKSELIDNRRLLINPGLVLIKRGELHDYAYLLVSGIFEYITPRGAKRYEAGMILGEESIILNQPSDGTYRSLSYAKVIRIEAHEYLNFIEKYLNLDAYIEEHTKRKKLQDSDLFKSLTSRNLLDSIYSKISMANYQEGDILREGYSDSIGIIVEGMAGIFHKENLVETLSEDYFYGQEVVFSRSQQLIPSVVALSEVKVMQIPLDILSSVPILLWNLLESGDKISKLVAQADRLISYMNELANDLVMNQVESEGTNYDEDD</sequence>
<keyword evidence="3" id="KW-1185">Reference proteome</keyword>
<evidence type="ECO:0000313" key="2">
    <source>
        <dbReference type="EMBL" id="NIZ40114.1"/>
    </source>
</evidence>